<protein>
    <submittedName>
        <fullName evidence="12">Ubiquinol-cytochrome c reductase cytochrome c1 subunit</fullName>
    </submittedName>
</protein>
<evidence type="ECO:0000313" key="12">
    <source>
        <dbReference type="EMBL" id="RDI42432.1"/>
    </source>
</evidence>
<feature type="domain" description="Cytochrome c" evidence="11">
    <location>
        <begin position="47"/>
        <end position="197"/>
    </location>
</feature>
<evidence type="ECO:0000256" key="9">
    <source>
        <dbReference type="SAM" id="Phobius"/>
    </source>
</evidence>
<feature type="signal peptide" evidence="10">
    <location>
        <begin position="1"/>
        <end position="25"/>
    </location>
</feature>
<comment type="caution">
    <text evidence="12">The sequence shown here is derived from an EMBL/GenBank/DDBJ whole genome shotgun (WGS) entry which is preliminary data.</text>
</comment>
<reference evidence="12 13" key="1">
    <citation type="submission" date="2018-07" db="EMBL/GenBank/DDBJ databases">
        <title>Genomic Encyclopedia of Type Strains, Phase IV (KMG-IV): sequencing the most valuable type-strain genomes for metagenomic binning, comparative biology and taxonomic classification.</title>
        <authorList>
            <person name="Goeker M."/>
        </authorList>
    </citation>
    <scope>NUCLEOTIDE SEQUENCE [LARGE SCALE GENOMIC DNA]</scope>
    <source>
        <strain evidence="12 13">DSM 16500</strain>
    </source>
</reference>
<dbReference type="GO" id="GO:0009055">
    <property type="term" value="F:electron transfer activity"/>
    <property type="evidence" value="ECO:0007669"/>
    <property type="project" value="InterPro"/>
</dbReference>
<sequence length="243" mass="27761">MMRQHRVFKILLAILVAAFSTQIWAEGSESSKGLVLASAPIDRSDMESIKRGAKFFATNCMTCHTMIYLRYDKVAKEAGITLDKMPINIKSWPYGVTPPDLSLETDIRGVNWIYTYLHSFYMDSSRPTGVNNLLVPNTAMPDILAPYQGDQVLLTTKPDAGAIFGDVQYYDLLKLTKQGSMTPEQFDATIADLVNFLAYAAEPYHEEQQRIGWWVLGFLVILFVLMYLLKREYWKDVKKHKKE</sequence>
<keyword evidence="5 9" id="KW-1133">Transmembrane helix</keyword>
<organism evidence="12 13">
    <name type="scientific">Aquicella lusitana</name>
    <dbReference type="NCBI Taxonomy" id="254246"/>
    <lineage>
        <taxon>Bacteria</taxon>
        <taxon>Pseudomonadati</taxon>
        <taxon>Pseudomonadota</taxon>
        <taxon>Gammaproteobacteria</taxon>
        <taxon>Legionellales</taxon>
        <taxon>Coxiellaceae</taxon>
        <taxon>Aquicella</taxon>
    </lineage>
</organism>
<proteinExistence type="predicted"/>
<dbReference type="InterPro" id="IPR009056">
    <property type="entry name" value="Cyt_c-like_dom"/>
</dbReference>
<dbReference type="EMBL" id="QQAX01000015">
    <property type="protein sequence ID" value="RDI42432.1"/>
    <property type="molecule type" value="Genomic_DNA"/>
</dbReference>
<gene>
    <name evidence="12" type="ORF">C8D86_11535</name>
</gene>
<accession>A0A370GF46</accession>
<feature type="transmembrane region" description="Helical" evidence="9">
    <location>
        <begin position="211"/>
        <end position="229"/>
    </location>
</feature>
<dbReference type="GO" id="GO:0016020">
    <property type="term" value="C:membrane"/>
    <property type="evidence" value="ECO:0007669"/>
    <property type="project" value="UniProtKB-SubCell"/>
</dbReference>
<evidence type="ECO:0000313" key="13">
    <source>
        <dbReference type="Proteomes" id="UP000254720"/>
    </source>
</evidence>
<feature type="chain" id="PRO_5016729871" evidence="10">
    <location>
        <begin position="26"/>
        <end position="243"/>
    </location>
</feature>
<name>A0A370GF46_9COXI</name>
<evidence type="ECO:0000256" key="6">
    <source>
        <dbReference type="ARBA" id="ARBA00023004"/>
    </source>
</evidence>
<keyword evidence="13" id="KW-1185">Reference proteome</keyword>
<dbReference type="InterPro" id="IPR002326">
    <property type="entry name" value="Cyt_c1"/>
</dbReference>
<dbReference type="PANTHER" id="PTHR10266:SF3">
    <property type="entry name" value="CYTOCHROME C1, HEME PROTEIN, MITOCHONDRIAL"/>
    <property type="match status" value="1"/>
</dbReference>
<evidence type="ECO:0000256" key="4">
    <source>
        <dbReference type="ARBA" id="ARBA00022723"/>
    </source>
</evidence>
<dbReference type="InterPro" id="IPR036909">
    <property type="entry name" value="Cyt_c-like_dom_sf"/>
</dbReference>
<dbReference type="Pfam" id="PF02167">
    <property type="entry name" value="Cytochrom_C1"/>
    <property type="match status" value="2"/>
</dbReference>
<comment type="subcellular location">
    <subcellularLocation>
        <location evidence="1">Membrane</location>
    </subcellularLocation>
</comment>
<keyword evidence="2 8" id="KW-0349">Heme</keyword>
<evidence type="ECO:0000256" key="8">
    <source>
        <dbReference type="PIRSR" id="PIRSR602326-1"/>
    </source>
</evidence>
<keyword evidence="4 8" id="KW-0479">Metal-binding</keyword>
<feature type="binding site" description="covalent" evidence="8">
    <location>
        <position position="63"/>
    </location>
    <ligand>
        <name>heme c</name>
        <dbReference type="ChEBI" id="CHEBI:61717"/>
    </ligand>
</feature>
<evidence type="ECO:0000256" key="5">
    <source>
        <dbReference type="ARBA" id="ARBA00022989"/>
    </source>
</evidence>
<dbReference type="RefSeq" id="WP_114834699.1">
    <property type="nucleotide sequence ID" value="NZ_LR699114.1"/>
</dbReference>
<dbReference type="GO" id="GO:0046872">
    <property type="term" value="F:metal ion binding"/>
    <property type="evidence" value="ECO:0007669"/>
    <property type="project" value="UniProtKB-KW"/>
</dbReference>
<dbReference type="PROSITE" id="PS51007">
    <property type="entry name" value="CYTC"/>
    <property type="match status" value="1"/>
</dbReference>
<dbReference type="Gene3D" id="1.20.5.100">
    <property type="entry name" value="Cytochrome c1, transmembrane anchor, C-terminal"/>
    <property type="match status" value="1"/>
</dbReference>
<keyword evidence="7 9" id="KW-0472">Membrane</keyword>
<evidence type="ECO:0000256" key="3">
    <source>
        <dbReference type="ARBA" id="ARBA00022692"/>
    </source>
</evidence>
<dbReference type="AlphaFoldDB" id="A0A370GF46"/>
<dbReference type="SUPFAM" id="SSF46626">
    <property type="entry name" value="Cytochrome c"/>
    <property type="match status" value="1"/>
</dbReference>
<keyword evidence="6 8" id="KW-0408">Iron</keyword>
<dbReference type="Proteomes" id="UP000254720">
    <property type="component" value="Unassembled WGS sequence"/>
</dbReference>
<evidence type="ECO:0000256" key="2">
    <source>
        <dbReference type="ARBA" id="ARBA00022617"/>
    </source>
</evidence>
<feature type="binding site" description="covalent" evidence="8">
    <location>
        <position position="64"/>
    </location>
    <ligand>
        <name>heme c</name>
        <dbReference type="ChEBI" id="CHEBI:61717"/>
    </ligand>
</feature>
<keyword evidence="10" id="KW-0732">Signal</keyword>
<dbReference type="Gene3D" id="1.10.760.10">
    <property type="entry name" value="Cytochrome c-like domain"/>
    <property type="match status" value="2"/>
</dbReference>
<keyword evidence="3 9" id="KW-0812">Transmembrane</keyword>
<dbReference type="GO" id="GO:0020037">
    <property type="term" value="F:heme binding"/>
    <property type="evidence" value="ECO:0007669"/>
    <property type="project" value="InterPro"/>
</dbReference>
<dbReference type="PANTHER" id="PTHR10266">
    <property type="entry name" value="CYTOCHROME C1"/>
    <property type="match status" value="1"/>
</dbReference>
<evidence type="ECO:0000256" key="1">
    <source>
        <dbReference type="ARBA" id="ARBA00004370"/>
    </source>
</evidence>
<evidence type="ECO:0000259" key="11">
    <source>
        <dbReference type="PROSITE" id="PS51007"/>
    </source>
</evidence>
<feature type="binding site" description="covalent" evidence="8">
    <location>
        <position position="60"/>
    </location>
    <ligand>
        <name>heme c</name>
        <dbReference type="ChEBI" id="CHEBI:61717"/>
    </ligand>
</feature>
<comment type="cofactor">
    <cofactor evidence="8">
        <name>heme c</name>
        <dbReference type="ChEBI" id="CHEBI:61717"/>
    </cofactor>
    <text evidence="8">Binds 1 heme c group covalently per subunit.</text>
</comment>
<dbReference type="OrthoDB" id="9798864at2"/>
<evidence type="ECO:0000256" key="7">
    <source>
        <dbReference type="ARBA" id="ARBA00023136"/>
    </source>
</evidence>
<evidence type="ECO:0000256" key="10">
    <source>
        <dbReference type="SAM" id="SignalP"/>
    </source>
</evidence>